<dbReference type="Gene3D" id="3.90.1300.10">
    <property type="entry name" value="Amidase signature (AS) domain"/>
    <property type="match status" value="1"/>
</dbReference>
<dbReference type="Ensembl" id="ENSPSTT00000011918.1">
    <property type="protein sequence ID" value="ENSPSTP00000011361.1"/>
    <property type="gene ID" value="ENSPSTG00000007988.1"/>
</dbReference>
<feature type="signal peptide" evidence="3">
    <location>
        <begin position="1"/>
        <end position="23"/>
    </location>
</feature>
<dbReference type="Proteomes" id="UP000694428">
    <property type="component" value="Unplaced"/>
</dbReference>
<feature type="region of interest" description="Disordered" evidence="2">
    <location>
        <begin position="395"/>
        <end position="423"/>
    </location>
</feature>
<dbReference type="InterPro" id="IPR036928">
    <property type="entry name" value="AS_sf"/>
</dbReference>
<evidence type="ECO:0000313" key="6">
    <source>
        <dbReference type="Proteomes" id="UP000694428"/>
    </source>
</evidence>
<dbReference type="InterPro" id="IPR052739">
    <property type="entry name" value="FAAH2"/>
</dbReference>
<evidence type="ECO:0000256" key="2">
    <source>
        <dbReference type="SAM" id="MobiDB-lite"/>
    </source>
</evidence>
<evidence type="ECO:0000259" key="4">
    <source>
        <dbReference type="Pfam" id="PF01425"/>
    </source>
</evidence>
<dbReference type="InterPro" id="IPR013783">
    <property type="entry name" value="Ig-like_fold"/>
</dbReference>
<keyword evidence="6" id="KW-1185">Reference proteome</keyword>
<evidence type="ECO:0000256" key="1">
    <source>
        <dbReference type="ARBA" id="ARBA00009199"/>
    </source>
</evidence>
<dbReference type="PANTHER" id="PTHR43372">
    <property type="entry name" value="FATTY-ACID AMIDE HYDROLASE"/>
    <property type="match status" value="1"/>
</dbReference>
<proteinExistence type="inferred from homology"/>
<dbReference type="Gene3D" id="2.60.40.10">
    <property type="entry name" value="Immunoglobulins"/>
    <property type="match status" value="1"/>
</dbReference>
<evidence type="ECO:0000256" key="3">
    <source>
        <dbReference type="SAM" id="SignalP"/>
    </source>
</evidence>
<sequence length="617" mass="65887">MALSRVERFVVLLLRLVSRACLAVLGLLPASAPPRAANPAPARAVPPPRSALLLLPARELARRLRLRQVKCVEVVEAYVERIREVNPLINAVVKDRFEEALQEARQVDQLLAEGRADDSLEKYPFLGVPFTVKEAFSLHGMPNTSGLVKRRCVVATTDAIVVGRMKQAGAIPLGVTNCSELCMWYESSNNVYGRTSNPYNLQHIAGGSSGGEGSVLAAACSVIGVGSDIGGSIRMPAFFNGVFGHKPTTGDTWRRRAGREQAASCTGWTCCVEHSNGKPPDGKASSAGEVGGATASAWDVFPGQGCAAWVFSWQQGCNAHSAGVSQPAACPPCACWCGLQTFFSPYAQMEILQSIQSVFISNHTCCPSTGHHQENHRSSPCGLGPPAPSHLLLVLSLPSPQPHPTDSPTIRSSPQEAHPLGPSLGSPALNKALLLHRRCLVPPSPTSRSPTPPGQAQQMGDGFSSPVVVSMGRTSRWTRADTCGGNSTGSSWACELHCDDIHGIYWARVRAVQDGKLSPWVSSSELLPYRDTIVGPPTLSWQLQGHNLSINLSAPLTPYQSRHGSYRPLSRVLRKLRYHLRLYHGDVLQQEVCDGAGGPGGGGGTGVLWSPYPVVLG</sequence>
<comment type="similarity">
    <text evidence="1">Belongs to the amidase family.</text>
</comment>
<keyword evidence="3" id="KW-0732">Signal</keyword>
<protein>
    <recommendedName>
        <fullName evidence="4">Amidase domain-containing protein</fullName>
    </recommendedName>
</protein>
<feature type="chain" id="PRO_5034931230" description="Amidase domain-containing protein" evidence="3">
    <location>
        <begin position="24"/>
        <end position="617"/>
    </location>
</feature>
<feature type="compositionally biased region" description="Polar residues" evidence="2">
    <location>
        <begin position="406"/>
        <end position="415"/>
    </location>
</feature>
<dbReference type="SUPFAM" id="SSF75304">
    <property type="entry name" value="Amidase signature (AS) enzymes"/>
    <property type="match status" value="1"/>
</dbReference>
<feature type="domain" description="Amidase" evidence="4">
    <location>
        <begin position="73"/>
        <end position="252"/>
    </location>
</feature>
<reference evidence="5" key="2">
    <citation type="submission" date="2025-09" db="UniProtKB">
        <authorList>
            <consortium name="Ensembl"/>
        </authorList>
    </citation>
    <scope>IDENTIFICATION</scope>
</reference>
<evidence type="ECO:0000313" key="5">
    <source>
        <dbReference type="Ensembl" id="ENSPSTP00000011361.1"/>
    </source>
</evidence>
<feature type="compositionally biased region" description="Pro residues" evidence="2">
    <location>
        <begin position="442"/>
        <end position="453"/>
    </location>
</feature>
<dbReference type="PANTHER" id="PTHR43372:SF4">
    <property type="entry name" value="FATTY-ACID AMIDE HYDROLASE 2"/>
    <property type="match status" value="1"/>
</dbReference>
<dbReference type="PROSITE" id="PS00571">
    <property type="entry name" value="AMIDASES"/>
    <property type="match status" value="1"/>
</dbReference>
<dbReference type="InterPro" id="IPR020556">
    <property type="entry name" value="Amidase_CS"/>
</dbReference>
<organism evidence="5 6">
    <name type="scientific">Pavo cristatus</name>
    <name type="common">Indian peafowl</name>
    <name type="synonym">Blue peafowl</name>
    <dbReference type="NCBI Taxonomy" id="9049"/>
    <lineage>
        <taxon>Eukaryota</taxon>
        <taxon>Metazoa</taxon>
        <taxon>Chordata</taxon>
        <taxon>Craniata</taxon>
        <taxon>Vertebrata</taxon>
        <taxon>Euteleostomi</taxon>
        <taxon>Archelosauria</taxon>
        <taxon>Archosauria</taxon>
        <taxon>Dinosauria</taxon>
        <taxon>Saurischia</taxon>
        <taxon>Theropoda</taxon>
        <taxon>Coelurosauria</taxon>
        <taxon>Aves</taxon>
        <taxon>Neognathae</taxon>
        <taxon>Galloanserae</taxon>
        <taxon>Galliformes</taxon>
        <taxon>Phasianidae</taxon>
        <taxon>Phasianinae</taxon>
        <taxon>Pavo</taxon>
    </lineage>
</organism>
<name>A0A8C9L9Q5_PAVCR</name>
<feature type="region of interest" description="Disordered" evidence="2">
    <location>
        <begin position="441"/>
        <end position="463"/>
    </location>
</feature>
<dbReference type="GO" id="GO:0012505">
    <property type="term" value="C:endomembrane system"/>
    <property type="evidence" value="ECO:0007669"/>
    <property type="project" value="TreeGrafter"/>
</dbReference>
<dbReference type="SUPFAM" id="SSF49265">
    <property type="entry name" value="Fibronectin type III"/>
    <property type="match status" value="2"/>
</dbReference>
<dbReference type="InterPro" id="IPR023631">
    <property type="entry name" value="Amidase_dom"/>
</dbReference>
<accession>A0A8C9L9Q5</accession>
<dbReference type="Pfam" id="PF01425">
    <property type="entry name" value="Amidase"/>
    <property type="match status" value="1"/>
</dbReference>
<dbReference type="InterPro" id="IPR036116">
    <property type="entry name" value="FN3_sf"/>
</dbReference>
<dbReference type="AlphaFoldDB" id="A0A8C9L9Q5"/>
<reference evidence="5" key="1">
    <citation type="submission" date="2025-08" db="UniProtKB">
        <authorList>
            <consortium name="Ensembl"/>
        </authorList>
    </citation>
    <scope>IDENTIFICATION</scope>
</reference>